<name>A0A0P1GNW6_9RHOB</name>
<accession>A0A0P1GNW6</accession>
<organism evidence="2 3">
    <name type="scientific">Thalassovita mediterranea</name>
    <dbReference type="NCBI Taxonomy" id="340021"/>
    <lineage>
        <taxon>Bacteria</taxon>
        <taxon>Pseudomonadati</taxon>
        <taxon>Pseudomonadota</taxon>
        <taxon>Alphaproteobacteria</taxon>
        <taxon>Rhodobacterales</taxon>
        <taxon>Roseobacteraceae</taxon>
        <taxon>Thalassovita</taxon>
    </lineage>
</organism>
<dbReference type="RefSeq" id="WP_058318238.1">
    <property type="nucleotide sequence ID" value="NZ_CYSF01000006.1"/>
</dbReference>
<evidence type="ECO:0000313" key="2">
    <source>
        <dbReference type="EMBL" id="CUH84157.1"/>
    </source>
</evidence>
<evidence type="ECO:0000256" key="1">
    <source>
        <dbReference type="SAM" id="Coils"/>
    </source>
</evidence>
<reference evidence="2 3" key="1">
    <citation type="submission" date="2015-09" db="EMBL/GenBank/DDBJ databases">
        <authorList>
            <consortium name="Swine Surveillance"/>
        </authorList>
    </citation>
    <scope>NUCLEOTIDE SEQUENCE [LARGE SCALE GENOMIC DNA]</scope>
    <source>
        <strain evidence="2 3">CECT 8383</strain>
    </source>
</reference>
<dbReference type="InterPro" id="IPR025048">
    <property type="entry name" value="DUF3987"/>
</dbReference>
<proteinExistence type="predicted"/>
<dbReference type="EMBL" id="CYSF01000006">
    <property type="protein sequence ID" value="CUH84157.1"/>
    <property type="molecule type" value="Genomic_DNA"/>
</dbReference>
<evidence type="ECO:0000313" key="3">
    <source>
        <dbReference type="Proteomes" id="UP000051681"/>
    </source>
</evidence>
<dbReference type="OrthoDB" id="5453446at2"/>
<dbReference type="Proteomes" id="UP000051681">
    <property type="component" value="Unassembled WGS sequence"/>
</dbReference>
<protein>
    <submittedName>
        <fullName evidence="2">Uncharacterized protein</fullName>
    </submittedName>
</protein>
<keyword evidence="3" id="KW-1185">Reference proteome</keyword>
<dbReference type="STRING" id="340021.TM5383_01362"/>
<keyword evidence="1" id="KW-0175">Coiled coil</keyword>
<gene>
    <name evidence="2" type="ORF">TM5383_01362</name>
</gene>
<sequence>MSKSTILSVLPDNIPDLLKRIHRWGVWATDGEKPGGRFGKVPVHPVTGVNTNPHSPNAWRDIETAINIYKGGKAGYRSVAGIFFDLPSEPEPIMEREDGTPLYLIGLDFDQCVTSECGKPFISQDVQDVLASLGGSYHEISPSGTGVRAFVTYSKPLKGGNKNNREMYSKGRFLTVTGHGSGKVVEAGEALEQFEQEWFGSSKRQEEKPTASQVRNPFENAGCGFELPASVGEGSRNATMLAYIGSLRGRGIPEDVLTLAARQANQERFRPPIDDDELKGLINRYAEQAKGEPEGAQIDPASWPDPKPIEFGLPEVPPFDLELLPNAYRSFVQDAAERMQCPADFIAAPLIVASAAALGNRVVVAPKARDIGWLVPVTLWGAIVARPGMMKSPVISMALKPLHALEKDMLQEHELRLRQHELEKLRYDVEKKSIESAIKKGNPINADAMPVAPSQPEPERLVTNDATAPKLAMLCAASPRGIINVRDELTGWMENLRAEGREADRAFYLEGWNGLNSFQVDRVGRGSDHIKTLNILMFGGIQPGKLQNYVRAATQGGAGDDGLMQRFQMLVWPDLPKDWKNVDRKPDIAAEDAVLEVFRKLRGVDTTVIGAKRGMDLESPAWLHFTDEAQESFDKWREKVELALRSGERHPAMESHLAKYRSLIPALSLLVHLIDGGTGPITKLALGRAIKWHKYLWAHARRVYASAKNSADLSAKSLADKIEAAKVRDGFTIRDVYRNGWANLTSREDATEAIAILIEHGWLCASRQETGGKPLETFLINPKINVKGG</sequence>
<dbReference type="Pfam" id="PF13148">
    <property type="entry name" value="DUF3987"/>
    <property type="match status" value="1"/>
</dbReference>
<dbReference type="AlphaFoldDB" id="A0A0P1GNW6"/>
<feature type="coiled-coil region" evidence="1">
    <location>
        <begin position="403"/>
        <end position="430"/>
    </location>
</feature>